<dbReference type="WBParaSite" id="HCON_00015300-00001">
    <property type="protein sequence ID" value="HCON_00015300-00001"/>
    <property type="gene ID" value="HCON_00015300"/>
</dbReference>
<protein>
    <submittedName>
        <fullName evidence="3">Lipase_3 domain-containing protein</fullName>
    </submittedName>
</protein>
<dbReference type="AlphaFoldDB" id="A0A7I4XV59"/>
<feature type="signal peptide" evidence="1">
    <location>
        <begin position="1"/>
        <end position="19"/>
    </location>
</feature>
<accession>A0A7I4XV59</accession>
<evidence type="ECO:0000256" key="1">
    <source>
        <dbReference type="SAM" id="SignalP"/>
    </source>
</evidence>
<feature type="chain" id="PRO_5029795365" evidence="1">
    <location>
        <begin position="20"/>
        <end position="132"/>
    </location>
</feature>
<name>A0A7I4XV59_HAECO</name>
<reference evidence="3" key="1">
    <citation type="submission" date="2020-12" db="UniProtKB">
        <authorList>
            <consortium name="WormBaseParasite"/>
        </authorList>
    </citation>
    <scope>IDENTIFICATION</scope>
    <source>
        <strain evidence="3">MHco3</strain>
    </source>
</reference>
<keyword evidence="1" id="KW-0732">Signal</keyword>
<organism evidence="2 3">
    <name type="scientific">Haemonchus contortus</name>
    <name type="common">Barber pole worm</name>
    <dbReference type="NCBI Taxonomy" id="6289"/>
    <lineage>
        <taxon>Eukaryota</taxon>
        <taxon>Metazoa</taxon>
        <taxon>Ecdysozoa</taxon>
        <taxon>Nematoda</taxon>
        <taxon>Chromadorea</taxon>
        <taxon>Rhabditida</taxon>
        <taxon>Rhabditina</taxon>
        <taxon>Rhabditomorpha</taxon>
        <taxon>Strongyloidea</taxon>
        <taxon>Trichostrongylidae</taxon>
        <taxon>Haemonchus</taxon>
    </lineage>
</organism>
<evidence type="ECO:0000313" key="3">
    <source>
        <dbReference type="WBParaSite" id="HCON_00015300-00001"/>
    </source>
</evidence>
<dbReference type="Proteomes" id="UP000025227">
    <property type="component" value="Unplaced"/>
</dbReference>
<keyword evidence="2" id="KW-1185">Reference proteome</keyword>
<evidence type="ECO:0000313" key="2">
    <source>
        <dbReference type="Proteomes" id="UP000025227"/>
    </source>
</evidence>
<proteinExistence type="predicted"/>
<sequence length="132" mass="15197">SERVLLFALLWMLLHCAKNERLRIIYVLLSGIALHCVDGLETSDQAFFNDVEKRTFPERFRSDLAVRASNTIGDFSVDAVLERPRYIIIRLKGDKQWKAVVSVYGPGDVLLDQYSEEGHTVRQYNHRKTLSS</sequence>